<name>X0ZZB1_9ZZZZ</name>
<reference evidence="1" key="1">
    <citation type="journal article" date="2014" name="Front. Microbiol.">
        <title>High frequency of phylogenetically diverse reductive dehalogenase-homologous genes in deep subseafloor sedimentary metagenomes.</title>
        <authorList>
            <person name="Kawai M."/>
            <person name="Futagami T."/>
            <person name="Toyoda A."/>
            <person name="Takaki Y."/>
            <person name="Nishi S."/>
            <person name="Hori S."/>
            <person name="Arai W."/>
            <person name="Tsubouchi T."/>
            <person name="Morono Y."/>
            <person name="Uchiyama I."/>
            <person name="Ito T."/>
            <person name="Fujiyama A."/>
            <person name="Inagaki F."/>
            <person name="Takami H."/>
        </authorList>
    </citation>
    <scope>NUCLEOTIDE SEQUENCE</scope>
    <source>
        <strain evidence="1">Expedition CK06-06</strain>
    </source>
</reference>
<accession>X0ZZB1</accession>
<evidence type="ECO:0000313" key="1">
    <source>
        <dbReference type="EMBL" id="GAG75190.1"/>
    </source>
</evidence>
<sequence>MAAGEKGRPKENLTSLWEGWETDIVALYREGASDVEIKATIWDYRGSFSNDLWDRWLKDERSFSETITKGRALSALWWNRKGRTELDSNTFNSGLWYMNMKNRFGWSDKQETKEINNTFTLPEWMNEG</sequence>
<gene>
    <name evidence="1" type="ORF">S01H4_30606</name>
</gene>
<protein>
    <submittedName>
        <fullName evidence="1">Uncharacterized protein</fullName>
    </submittedName>
</protein>
<comment type="caution">
    <text evidence="1">The sequence shown here is derived from an EMBL/GenBank/DDBJ whole genome shotgun (WGS) entry which is preliminary data.</text>
</comment>
<dbReference type="AlphaFoldDB" id="X0ZZB1"/>
<dbReference type="EMBL" id="BART01015814">
    <property type="protein sequence ID" value="GAG75190.1"/>
    <property type="molecule type" value="Genomic_DNA"/>
</dbReference>
<proteinExistence type="predicted"/>
<organism evidence="1">
    <name type="scientific">marine sediment metagenome</name>
    <dbReference type="NCBI Taxonomy" id="412755"/>
    <lineage>
        <taxon>unclassified sequences</taxon>
        <taxon>metagenomes</taxon>
        <taxon>ecological metagenomes</taxon>
    </lineage>
</organism>